<feature type="domain" description="Aminotransferase class I/classII large" evidence="9">
    <location>
        <begin position="32"/>
        <end position="392"/>
    </location>
</feature>
<dbReference type="GO" id="GO:0030170">
    <property type="term" value="F:pyridoxal phosphate binding"/>
    <property type="evidence" value="ECO:0007669"/>
    <property type="project" value="InterPro"/>
</dbReference>
<dbReference type="PANTHER" id="PTHR46383:SF1">
    <property type="entry name" value="ASPARTATE AMINOTRANSFERASE"/>
    <property type="match status" value="1"/>
</dbReference>
<comment type="caution">
    <text evidence="10">The sequence shown here is derived from an EMBL/GenBank/DDBJ whole genome shotgun (WGS) entry which is preliminary data.</text>
</comment>
<evidence type="ECO:0000256" key="6">
    <source>
        <dbReference type="ARBA" id="ARBA00022898"/>
    </source>
</evidence>
<evidence type="ECO:0000256" key="5">
    <source>
        <dbReference type="ARBA" id="ARBA00022679"/>
    </source>
</evidence>
<evidence type="ECO:0000256" key="2">
    <source>
        <dbReference type="ARBA" id="ARBA00007441"/>
    </source>
</evidence>
<dbReference type="GO" id="GO:0006520">
    <property type="term" value="P:amino acid metabolic process"/>
    <property type="evidence" value="ECO:0007669"/>
    <property type="project" value="InterPro"/>
</dbReference>
<dbReference type="AlphaFoldDB" id="A0A2P7B323"/>
<comment type="catalytic activity">
    <reaction evidence="7">
        <text>L-aspartate + 2-oxoglutarate = oxaloacetate + L-glutamate</text>
        <dbReference type="Rhea" id="RHEA:21824"/>
        <dbReference type="ChEBI" id="CHEBI:16452"/>
        <dbReference type="ChEBI" id="CHEBI:16810"/>
        <dbReference type="ChEBI" id="CHEBI:29985"/>
        <dbReference type="ChEBI" id="CHEBI:29991"/>
        <dbReference type="EC" id="2.6.1.1"/>
    </reaction>
</comment>
<dbReference type="InterPro" id="IPR004838">
    <property type="entry name" value="NHTrfase_class1_PyrdxlP-BS"/>
</dbReference>
<evidence type="ECO:0000313" key="11">
    <source>
        <dbReference type="Proteomes" id="UP000241764"/>
    </source>
</evidence>
<dbReference type="SUPFAM" id="SSF53383">
    <property type="entry name" value="PLP-dependent transferases"/>
    <property type="match status" value="1"/>
</dbReference>
<evidence type="ECO:0000313" key="10">
    <source>
        <dbReference type="EMBL" id="PSH60862.1"/>
    </source>
</evidence>
<keyword evidence="6" id="KW-0663">Pyridoxal phosphate</keyword>
<dbReference type="GO" id="GO:0004069">
    <property type="term" value="F:L-aspartate:2-oxoglutarate aminotransferase activity"/>
    <property type="evidence" value="ECO:0007669"/>
    <property type="project" value="UniProtKB-EC"/>
</dbReference>
<dbReference type="InterPro" id="IPR015424">
    <property type="entry name" value="PyrdxlP-dep_Trfase"/>
</dbReference>
<keyword evidence="4 8" id="KW-0032">Aminotransferase</keyword>
<dbReference type="InterPro" id="IPR015422">
    <property type="entry name" value="PyrdxlP-dep_Trfase_small"/>
</dbReference>
<dbReference type="InterPro" id="IPR050596">
    <property type="entry name" value="AspAT/PAT-like"/>
</dbReference>
<accession>A0A2P7B323</accession>
<evidence type="ECO:0000256" key="4">
    <source>
        <dbReference type="ARBA" id="ARBA00022576"/>
    </source>
</evidence>
<reference evidence="11" key="1">
    <citation type="submission" date="2017-11" db="EMBL/GenBank/DDBJ databases">
        <authorList>
            <person name="Kuznetsova I."/>
            <person name="Sazanova A."/>
            <person name="Chirak E."/>
            <person name="Safronova V."/>
            <person name="Willems A."/>
        </authorList>
    </citation>
    <scope>NUCLEOTIDE SEQUENCE [LARGE SCALE GENOMIC DNA]</scope>
    <source>
        <strain evidence="11">CCBAU 03422</strain>
    </source>
</reference>
<dbReference type="FunFam" id="3.40.640.10:FF:000033">
    <property type="entry name" value="Aspartate aminotransferase"/>
    <property type="match status" value="1"/>
</dbReference>
<comment type="cofactor">
    <cofactor evidence="1 8">
        <name>pyridoxal 5'-phosphate</name>
        <dbReference type="ChEBI" id="CHEBI:597326"/>
    </cofactor>
</comment>
<dbReference type="PANTHER" id="PTHR46383">
    <property type="entry name" value="ASPARTATE AMINOTRANSFERASE"/>
    <property type="match status" value="1"/>
</dbReference>
<dbReference type="Gene3D" id="3.90.1150.10">
    <property type="entry name" value="Aspartate Aminotransferase, domain 1"/>
    <property type="match status" value="1"/>
</dbReference>
<evidence type="ECO:0000256" key="8">
    <source>
        <dbReference type="RuleBase" id="RU000481"/>
    </source>
</evidence>
<dbReference type="RefSeq" id="WP_106666771.1">
    <property type="nucleotide sequence ID" value="NZ_PGGM01000015.1"/>
</dbReference>
<evidence type="ECO:0000259" key="9">
    <source>
        <dbReference type="Pfam" id="PF00155"/>
    </source>
</evidence>
<evidence type="ECO:0000256" key="3">
    <source>
        <dbReference type="ARBA" id="ARBA00011738"/>
    </source>
</evidence>
<comment type="similarity">
    <text evidence="2 8">Belongs to the class-I pyridoxal-phosphate-dependent aminotransferase family.</text>
</comment>
<protein>
    <recommendedName>
        <fullName evidence="8">Aminotransferase</fullName>
        <ecNumber evidence="8">2.6.1.-</ecNumber>
    </recommendedName>
</protein>
<dbReference type="CDD" id="cd00609">
    <property type="entry name" value="AAT_like"/>
    <property type="match status" value="1"/>
</dbReference>
<dbReference type="Proteomes" id="UP000241764">
    <property type="component" value="Unassembled WGS sequence"/>
</dbReference>
<sequence>MTAISKRLGSVKPSATKAMTAKARELKERGKNVIALSAGEPDFDTPENVKNAGIEAIRSGKTKYTPVPGIPSLLKAIQEKFKRENDLRYDINQITTACGAKQILFNALFATLDPGDEVVIPAPCWVSYPDMVHLAGGSPIVISCSERDGFKLRPEALAKYITSRTKWLMLNSPSNPTGAVYTAKELRGLAEVVRDHPHVMILADDIYEKLVYGGAEFSTIAAVAPWVYDRTLTVNGVSKANAMTGWRLGYGAGPADLIKAMNTIQGQTASHTSSISQYAAVEAIQGDQSYLQRFLKEYEARRNLVVNKLNEAPGVRCSTPDGAFYVFASCEGLIGTTTPSGQVVKSDEDVAMFLLEEAGVAVVPGSGFLMSPYFRVSYASSEDELTEACDRIIAACQTLVKGKAA</sequence>
<dbReference type="Pfam" id="PF00155">
    <property type="entry name" value="Aminotran_1_2"/>
    <property type="match status" value="1"/>
</dbReference>
<dbReference type="EMBL" id="PGGM01000015">
    <property type="protein sequence ID" value="PSH60862.1"/>
    <property type="molecule type" value="Genomic_DNA"/>
</dbReference>
<organism evidence="10 11">
    <name type="scientific">Phyllobacterium sophorae</name>
    <dbReference type="NCBI Taxonomy" id="1520277"/>
    <lineage>
        <taxon>Bacteria</taxon>
        <taxon>Pseudomonadati</taxon>
        <taxon>Pseudomonadota</taxon>
        <taxon>Alphaproteobacteria</taxon>
        <taxon>Hyphomicrobiales</taxon>
        <taxon>Phyllobacteriaceae</taxon>
        <taxon>Phyllobacterium</taxon>
    </lineage>
</organism>
<gene>
    <name evidence="10" type="ORF">CU103_25170</name>
</gene>
<dbReference type="Gene3D" id="3.40.640.10">
    <property type="entry name" value="Type I PLP-dependent aspartate aminotransferase-like (Major domain)"/>
    <property type="match status" value="1"/>
</dbReference>
<dbReference type="InterPro" id="IPR015421">
    <property type="entry name" value="PyrdxlP-dep_Trfase_major"/>
</dbReference>
<proteinExistence type="inferred from homology"/>
<evidence type="ECO:0000256" key="7">
    <source>
        <dbReference type="ARBA" id="ARBA00049185"/>
    </source>
</evidence>
<evidence type="ECO:0000256" key="1">
    <source>
        <dbReference type="ARBA" id="ARBA00001933"/>
    </source>
</evidence>
<dbReference type="PROSITE" id="PS00105">
    <property type="entry name" value="AA_TRANSFER_CLASS_1"/>
    <property type="match status" value="1"/>
</dbReference>
<comment type="subunit">
    <text evidence="3">Homodimer.</text>
</comment>
<dbReference type="OrthoDB" id="9763453at2"/>
<dbReference type="EC" id="2.6.1.-" evidence="8"/>
<keyword evidence="11" id="KW-1185">Reference proteome</keyword>
<name>A0A2P7B323_9HYPH</name>
<dbReference type="InterPro" id="IPR004839">
    <property type="entry name" value="Aminotransferase_I/II_large"/>
</dbReference>
<keyword evidence="5 8" id="KW-0808">Transferase</keyword>